<evidence type="ECO:0000256" key="1">
    <source>
        <dbReference type="ARBA" id="ARBA00001947"/>
    </source>
</evidence>
<dbReference type="PANTHER" id="PTHR42978:SF2">
    <property type="entry name" value="102 KBASES UNSTABLE REGION: FROM 1 TO 119443"/>
    <property type="match status" value="1"/>
</dbReference>
<keyword evidence="4" id="KW-0378">Hydrolase</keyword>
<gene>
    <name evidence="7" type="primary">aiiT</name>
</gene>
<accession>A0A060NR36</accession>
<evidence type="ECO:0000256" key="3">
    <source>
        <dbReference type="ARBA" id="ARBA00022723"/>
    </source>
</evidence>
<comment type="similarity">
    <text evidence="2">Belongs to the metallo-beta-lactamase superfamily.</text>
</comment>
<dbReference type="SMART" id="SM00849">
    <property type="entry name" value="Lactamase_B"/>
    <property type="match status" value="1"/>
</dbReference>
<evidence type="ECO:0000256" key="2">
    <source>
        <dbReference type="ARBA" id="ARBA00007749"/>
    </source>
</evidence>
<dbReference type="PANTHER" id="PTHR42978">
    <property type="entry name" value="QUORUM-QUENCHING LACTONASE YTNP-RELATED-RELATED"/>
    <property type="match status" value="1"/>
</dbReference>
<evidence type="ECO:0000256" key="4">
    <source>
        <dbReference type="ARBA" id="ARBA00022801"/>
    </source>
</evidence>
<dbReference type="AlphaFoldDB" id="A0A060NR36"/>
<dbReference type="InterPro" id="IPR001279">
    <property type="entry name" value="Metallo-B-lactamas"/>
</dbReference>
<proteinExistence type="inferred from homology"/>
<evidence type="ECO:0000259" key="6">
    <source>
        <dbReference type="SMART" id="SM00849"/>
    </source>
</evidence>
<dbReference type="InterPro" id="IPR036866">
    <property type="entry name" value="RibonucZ/Hydroxyglut_hydro"/>
</dbReference>
<dbReference type="GO" id="GO:0046872">
    <property type="term" value="F:metal ion binding"/>
    <property type="evidence" value="ECO:0007669"/>
    <property type="project" value="UniProtKB-KW"/>
</dbReference>
<dbReference type="Gene3D" id="3.60.15.10">
    <property type="entry name" value="Ribonuclease Z/Hydroxyacylglutathione hydrolase-like"/>
    <property type="match status" value="1"/>
</dbReference>
<name>A0A060NR36_9FIRM</name>
<keyword evidence="3" id="KW-0479">Metal-binding</keyword>
<dbReference type="CDD" id="cd07729">
    <property type="entry name" value="AHL_lactonase_MBL-fold"/>
    <property type="match status" value="1"/>
</dbReference>
<dbReference type="SUPFAM" id="SSF56281">
    <property type="entry name" value="Metallo-hydrolase/oxidoreductase"/>
    <property type="match status" value="1"/>
</dbReference>
<dbReference type="Pfam" id="PF00753">
    <property type="entry name" value="Lactamase_B"/>
    <property type="match status" value="1"/>
</dbReference>
<comment type="cofactor">
    <cofactor evidence="1">
        <name>Zn(2+)</name>
        <dbReference type="ChEBI" id="CHEBI:29105"/>
    </cofactor>
</comment>
<dbReference type="EMBL" id="AB935247">
    <property type="protein sequence ID" value="BAO85041.1"/>
    <property type="molecule type" value="Genomic_DNA"/>
</dbReference>
<evidence type="ECO:0000256" key="5">
    <source>
        <dbReference type="ARBA" id="ARBA00022833"/>
    </source>
</evidence>
<organism evidence="7">
    <name type="scientific">Thermaerobacter nagasakiensis</name>
    <dbReference type="NCBI Taxonomy" id="159723"/>
    <lineage>
        <taxon>Bacteria</taxon>
        <taxon>Bacillati</taxon>
        <taxon>Bacillota</taxon>
        <taxon>Clostridia</taxon>
        <taxon>Eubacteriales</taxon>
        <taxon>Clostridiales Family XVII. Incertae Sedis</taxon>
        <taxon>Thermaerobacter</taxon>
    </lineage>
</organism>
<dbReference type="InterPro" id="IPR051013">
    <property type="entry name" value="MBL_superfamily_lactonases"/>
</dbReference>
<feature type="domain" description="Metallo-beta-lactamase" evidence="6">
    <location>
        <begin position="44"/>
        <end position="261"/>
    </location>
</feature>
<evidence type="ECO:0000313" key="7">
    <source>
        <dbReference type="EMBL" id="BAO85041.1"/>
    </source>
</evidence>
<dbReference type="GO" id="GO:0016787">
    <property type="term" value="F:hydrolase activity"/>
    <property type="evidence" value="ECO:0007669"/>
    <property type="project" value="UniProtKB-KW"/>
</dbReference>
<protein>
    <submittedName>
        <fullName evidence="7">Acylhomoserine lactonase</fullName>
    </submittedName>
</protein>
<sequence>MSVRMKLYVLDCGRMQMDKSLMLAGATLASRDNPNRPAEWIEFPIYSVFIDHPDGNVLFDTGCNPNSMGPNGRWPEQTQNTFPIVSGEECYLPHRLEQLRVRPDDIRYVVCSHLHLDHAGCLEYFRKSTIIVHDDELAGALKLYAMHQRLGAYIWDDIDAWIRNELHWRPVRSDEGDLPLVEGVHILNLGSGHAFGMLGLQVQLPGTGGIILASDAVYCAANYGPPVRLPGIIYDSLGYTRTVERIRRLAEATRSQVWFGHDAEQFAQLVKSTEGYYE</sequence>
<keyword evidence="5" id="KW-0862">Zinc</keyword>
<reference evidence="7" key="1">
    <citation type="submission" date="2014-05" db="EMBL/GenBank/DDBJ databases">
        <title>Thermostable N-acylhomoserine lactonase from the thermophilic bacterium, Thermaerobacter marianensis.</title>
        <authorList>
            <person name="Morohoshi T."/>
            <person name="Tominaga Y."/>
            <person name="Someya N."/>
            <person name="Ikeda T."/>
        </authorList>
    </citation>
    <scope>NUCLEOTIDE SEQUENCE</scope>
    <source>
        <strain evidence="7">JCM 11223</strain>
    </source>
</reference>
<dbReference type="BRENDA" id="3.1.1.81">
    <property type="organism ID" value="16442"/>
</dbReference>